<organism evidence="9 10">
    <name type="scientific">Branchiibius hedensis</name>
    <dbReference type="NCBI Taxonomy" id="672460"/>
    <lineage>
        <taxon>Bacteria</taxon>
        <taxon>Bacillati</taxon>
        <taxon>Actinomycetota</taxon>
        <taxon>Actinomycetes</taxon>
        <taxon>Micrococcales</taxon>
        <taxon>Dermacoccaceae</taxon>
        <taxon>Branchiibius</taxon>
    </lineage>
</organism>
<feature type="transmembrane region" description="Helical" evidence="7">
    <location>
        <begin position="343"/>
        <end position="365"/>
    </location>
</feature>
<evidence type="ECO:0000256" key="5">
    <source>
        <dbReference type="ARBA" id="ARBA00022989"/>
    </source>
</evidence>
<gene>
    <name evidence="9" type="ORF">SAMN04489750_2402</name>
</gene>
<dbReference type="Pfam" id="PF05977">
    <property type="entry name" value="MFS_3"/>
    <property type="match status" value="1"/>
</dbReference>
<keyword evidence="5 7" id="KW-1133">Transmembrane helix</keyword>
<dbReference type="Proteomes" id="UP000250028">
    <property type="component" value="Unassembled WGS sequence"/>
</dbReference>
<evidence type="ECO:0000313" key="10">
    <source>
        <dbReference type="Proteomes" id="UP000250028"/>
    </source>
</evidence>
<dbReference type="AlphaFoldDB" id="A0A2Y8ZYT3"/>
<feature type="transmembrane region" description="Helical" evidence="7">
    <location>
        <begin position="49"/>
        <end position="68"/>
    </location>
</feature>
<dbReference type="InterPro" id="IPR020846">
    <property type="entry name" value="MFS_dom"/>
</dbReference>
<accession>A0A2Y8ZYT3</accession>
<dbReference type="RefSeq" id="WP_170119849.1">
    <property type="nucleotide sequence ID" value="NZ_QGDN01000001.1"/>
</dbReference>
<protein>
    <submittedName>
        <fullName evidence="9">Predicted arabinose efflux permease, MFS family</fullName>
    </submittedName>
</protein>
<feature type="transmembrane region" description="Helical" evidence="7">
    <location>
        <begin position="257"/>
        <end position="276"/>
    </location>
</feature>
<feature type="transmembrane region" description="Helical" evidence="7">
    <location>
        <begin position="309"/>
        <end position="331"/>
    </location>
</feature>
<feature type="transmembrane region" description="Helical" evidence="7">
    <location>
        <begin position="143"/>
        <end position="166"/>
    </location>
</feature>
<dbReference type="PROSITE" id="PS50850">
    <property type="entry name" value="MFS"/>
    <property type="match status" value="1"/>
</dbReference>
<dbReference type="InterPro" id="IPR010290">
    <property type="entry name" value="TM_effector"/>
</dbReference>
<evidence type="ECO:0000256" key="2">
    <source>
        <dbReference type="ARBA" id="ARBA00022448"/>
    </source>
</evidence>
<feature type="domain" description="Major facilitator superfamily (MFS) profile" evidence="8">
    <location>
        <begin position="1"/>
        <end position="398"/>
    </location>
</feature>
<evidence type="ECO:0000256" key="6">
    <source>
        <dbReference type="ARBA" id="ARBA00023136"/>
    </source>
</evidence>
<proteinExistence type="predicted"/>
<sequence length="423" mass="44559">MSGTGSFAALAVPDYRRFWFSGLLSNTGTAMQAVAMDWYVLEISGSGTAVGWAVGLQFAPVLLFGLWGGVISDRLDRRRLLLIAQSLYAVQSVILAAAVLSGHATLSLLFVLSFSLGLVFMVENPARLSFVTDLVGPRLIPNAAGLNILSLNVARLVGAALAGLLLTWLGAGWVFAINSVSFIVMITALATIHPIASERVILPWRGAGIDGLRYVAARKDLVAVFLVYGLTATFGMNFPTTLTLFAEREFDTGSTGLGVMSAALAIGTIVGTLFAARRSQPRITMVTSGAFWFGVSLTVLAAAPTYATFLIVLLVSGFILMLLAAAVSAYVQTGVDNAVRGRVMAVYTVISMGGTPIGSPIVGWVSDRFGVRWGVALGAFVCVGIALIVTLAVRRATTPWDLVTDPAGRLSDVEGKESRCLTS</sequence>
<evidence type="ECO:0000256" key="7">
    <source>
        <dbReference type="SAM" id="Phobius"/>
    </source>
</evidence>
<keyword evidence="2" id="KW-0813">Transport</keyword>
<keyword evidence="10" id="KW-1185">Reference proteome</keyword>
<evidence type="ECO:0000256" key="4">
    <source>
        <dbReference type="ARBA" id="ARBA00022692"/>
    </source>
</evidence>
<comment type="subcellular location">
    <subcellularLocation>
        <location evidence="1">Cell membrane</location>
        <topology evidence="1">Multi-pass membrane protein</topology>
    </subcellularLocation>
</comment>
<dbReference type="InterPro" id="IPR036259">
    <property type="entry name" value="MFS_trans_sf"/>
</dbReference>
<evidence type="ECO:0000259" key="8">
    <source>
        <dbReference type="PROSITE" id="PS50850"/>
    </source>
</evidence>
<reference evidence="10" key="1">
    <citation type="submission" date="2016-10" db="EMBL/GenBank/DDBJ databases">
        <authorList>
            <person name="Varghese N."/>
            <person name="Submissions S."/>
        </authorList>
    </citation>
    <scope>NUCLEOTIDE SEQUENCE [LARGE SCALE GENOMIC DNA]</scope>
    <source>
        <strain evidence="10">DSM 22951</strain>
    </source>
</reference>
<feature type="transmembrane region" description="Helical" evidence="7">
    <location>
        <begin position="283"/>
        <end position="303"/>
    </location>
</feature>
<dbReference type="CDD" id="cd06173">
    <property type="entry name" value="MFS_MefA_like"/>
    <property type="match status" value="1"/>
</dbReference>
<dbReference type="SUPFAM" id="SSF103473">
    <property type="entry name" value="MFS general substrate transporter"/>
    <property type="match status" value="1"/>
</dbReference>
<dbReference type="Gene3D" id="1.20.1250.20">
    <property type="entry name" value="MFS general substrate transporter like domains"/>
    <property type="match status" value="1"/>
</dbReference>
<keyword evidence="4 7" id="KW-0812">Transmembrane</keyword>
<evidence type="ECO:0000313" key="9">
    <source>
        <dbReference type="EMBL" id="SSA35067.1"/>
    </source>
</evidence>
<dbReference type="GO" id="GO:0005886">
    <property type="term" value="C:plasma membrane"/>
    <property type="evidence" value="ECO:0007669"/>
    <property type="project" value="UniProtKB-SubCell"/>
</dbReference>
<keyword evidence="3" id="KW-1003">Cell membrane</keyword>
<feature type="transmembrane region" description="Helical" evidence="7">
    <location>
        <begin position="371"/>
        <end position="393"/>
    </location>
</feature>
<feature type="transmembrane region" description="Helical" evidence="7">
    <location>
        <begin position="221"/>
        <end position="245"/>
    </location>
</feature>
<dbReference type="PANTHER" id="PTHR23513">
    <property type="entry name" value="INTEGRAL MEMBRANE EFFLUX PROTEIN-RELATED"/>
    <property type="match status" value="1"/>
</dbReference>
<dbReference type="PANTHER" id="PTHR23513:SF11">
    <property type="entry name" value="STAPHYLOFERRIN A TRANSPORTER"/>
    <property type="match status" value="1"/>
</dbReference>
<name>A0A2Y8ZYT3_9MICO</name>
<evidence type="ECO:0000256" key="1">
    <source>
        <dbReference type="ARBA" id="ARBA00004651"/>
    </source>
</evidence>
<dbReference type="GO" id="GO:0022857">
    <property type="term" value="F:transmembrane transporter activity"/>
    <property type="evidence" value="ECO:0007669"/>
    <property type="project" value="InterPro"/>
</dbReference>
<keyword evidence="6 7" id="KW-0472">Membrane</keyword>
<dbReference type="EMBL" id="UESZ01000001">
    <property type="protein sequence ID" value="SSA35067.1"/>
    <property type="molecule type" value="Genomic_DNA"/>
</dbReference>
<evidence type="ECO:0000256" key="3">
    <source>
        <dbReference type="ARBA" id="ARBA00022475"/>
    </source>
</evidence>